<dbReference type="GO" id="GO:0009164">
    <property type="term" value="P:nucleoside catabolic process"/>
    <property type="evidence" value="ECO:0007669"/>
    <property type="project" value="UniProtKB-ARBA"/>
</dbReference>
<keyword evidence="4 9" id="KW-0328">Glycosyltransferase</keyword>
<evidence type="ECO:0000256" key="1">
    <source>
        <dbReference type="ARBA" id="ARBA00010456"/>
    </source>
</evidence>
<keyword evidence="7" id="KW-0812">Transmembrane</keyword>
<feature type="domain" description="Nucleoside phosphorylase" evidence="8">
    <location>
        <begin position="21"/>
        <end position="253"/>
    </location>
</feature>
<keyword evidence="7" id="KW-0472">Membrane</keyword>
<dbReference type="PANTHER" id="PTHR43691:SF11">
    <property type="entry name" value="FI09636P-RELATED"/>
    <property type="match status" value="1"/>
</dbReference>
<evidence type="ECO:0000256" key="6">
    <source>
        <dbReference type="ARBA" id="ARBA00048447"/>
    </source>
</evidence>
<accession>A0A7X6ICV6</accession>
<evidence type="ECO:0000256" key="2">
    <source>
        <dbReference type="ARBA" id="ARBA00011888"/>
    </source>
</evidence>
<dbReference type="GO" id="GO:0004850">
    <property type="term" value="F:uridine phosphorylase activity"/>
    <property type="evidence" value="ECO:0007669"/>
    <property type="project" value="UniProtKB-EC"/>
</dbReference>
<dbReference type="InterPro" id="IPR018016">
    <property type="entry name" value="Nucleoside_phosphorylase_CS"/>
</dbReference>
<keyword evidence="7" id="KW-1133">Transmembrane helix</keyword>
<comment type="similarity">
    <text evidence="1">Belongs to the PNP/UDP phosphorylase family.</text>
</comment>
<dbReference type="PANTHER" id="PTHR43691">
    <property type="entry name" value="URIDINE PHOSPHORYLASE"/>
    <property type="match status" value="1"/>
</dbReference>
<comment type="caution">
    <text evidence="9">The sequence shown here is derived from an EMBL/GenBank/DDBJ whole genome shotgun (WGS) entry which is preliminary data.</text>
</comment>
<evidence type="ECO:0000256" key="7">
    <source>
        <dbReference type="SAM" id="Phobius"/>
    </source>
</evidence>
<sequence length="268" mass="29196">MKMANVYHLDLSRSMLKGAALALLPGDPFRVPKIAAQIEARSGEKAVELAWKREYRSFLGTLAGEKVLVTSTGIGGPSTSIAVEELAKLGVRIFLRVGTAGAIQPGMNIGDLVVTTASVRLDGASTHYAPIEYPAVSHPEVLIALIDAARRHEREGISTHVGITASSDTFYAGEERTDGFSHYLLRRLRGLTEEMKRLHVLNFEMESATLLTMCAALGLKGGVITGVVNRRRKKEEKITPERLRAGEENVIRVALTAAERLLALRKKE</sequence>
<keyword evidence="5 9" id="KW-0808">Transferase</keyword>
<reference evidence="9 10" key="1">
    <citation type="journal article" date="2020" name="Nature">
        <title>Bacterial chemolithoautotrophy via manganese oxidation.</title>
        <authorList>
            <person name="Yu H."/>
            <person name="Leadbetter J.R."/>
        </authorList>
    </citation>
    <scope>NUCLEOTIDE SEQUENCE [LARGE SCALE GENOMIC DNA]</scope>
    <source>
        <strain evidence="9 10">Mn-1</strain>
    </source>
</reference>
<dbReference type="RefSeq" id="WP_168063248.1">
    <property type="nucleotide sequence ID" value="NZ_VTOW01000005.1"/>
</dbReference>
<evidence type="ECO:0000313" key="10">
    <source>
        <dbReference type="Proteomes" id="UP000534783"/>
    </source>
</evidence>
<comment type="catalytic activity">
    <reaction evidence="6">
        <text>uridine + phosphate = alpha-D-ribose 1-phosphate + uracil</text>
        <dbReference type="Rhea" id="RHEA:24388"/>
        <dbReference type="ChEBI" id="CHEBI:16704"/>
        <dbReference type="ChEBI" id="CHEBI:17568"/>
        <dbReference type="ChEBI" id="CHEBI:43474"/>
        <dbReference type="ChEBI" id="CHEBI:57720"/>
        <dbReference type="EC" id="2.4.2.3"/>
    </reaction>
</comment>
<evidence type="ECO:0000313" key="9">
    <source>
        <dbReference type="EMBL" id="NKE73241.1"/>
    </source>
</evidence>
<dbReference type="InterPro" id="IPR000845">
    <property type="entry name" value="Nucleoside_phosphorylase_d"/>
</dbReference>
<dbReference type="SUPFAM" id="SSF53167">
    <property type="entry name" value="Purine and uridine phosphorylases"/>
    <property type="match status" value="1"/>
</dbReference>
<dbReference type="GO" id="GO:0005829">
    <property type="term" value="C:cytosol"/>
    <property type="evidence" value="ECO:0007669"/>
    <property type="project" value="TreeGrafter"/>
</dbReference>
<keyword evidence="10" id="KW-1185">Reference proteome</keyword>
<feature type="transmembrane region" description="Helical" evidence="7">
    <location>
        <begin position="208"/>
        <end position="228"/>
    </location>
</feature>
<name>A0A7X6ICV6_9BACT</name>
<evidence type="ECO:0000259" key="8">
    <source>
        <dbReference type="Pfam" id="PF01048"/>
    </source>
</evidence>
<proteinExistence type="inferred from homology"/>
<protein>
    <recommendedName>
        <fullName evidence="3">Uridine phosphorylase</fullName>
        <ecNumber evidence="2">2.4.2.3</ecNumber>
    </recommendedName>
</protein>
<dbReference type="EMBL" id="VTOW01000005">
    <property type="protein sequence ID" value="NKE73241.1"/>
    <property type="molecule type" value="Genomic_DNA"/>
</dbReference>
<dbReference type="EC" id="2.4.2.3" evidence="2"/>
<dbReference type="AlphaFoldDB" id="A0A7X6ICV6"/>
<dbReference type="PROSITE" id="PS01232">
    <property type="entry name" value="PNP_UDP_1"/>
    <property type="match status" value="1"/>
</dbReference>
<dbReference type="InterPro" id="IPR035994">
    <property type="entry name" value="Nucleoside_phosphorylase_sf"/>
</dbReference>
<dbReference type="CDD" id="cd17767">
    <property type="entry name" value="UP_EcUdp-like"/>
    <property type="match status" value="1"/>
</dbReference>
<evidence type="ECO:0000256" key="4">
    <source>
        <dbReference type="ARBA" id="ARBA00022676"/>
    </source>
</evidence>
<evidence type="ECO:0000256" key="3">
    <source>
        <dbReference type="ARBA" id="ARBA00021980"/>
    </source>
</evidence>
<dbReference type="Pfam" id="PF01048">
    <property type="entry name" value="PNP_UDP_1"/>
    <property type="match status" value="1"/>
</dbReference>
<dbReference type="Gene3D" id="3.40.50.1580">
    <property type="entry name" value="Nucleoside phosphorylase domain"/>
    <property type="match status" value="1"/>
</dbReference>
<gene>
    <name evidence="9" type="ORF">MNODULE_21010</name>
</gene>
<dbReference type="NCBIfam" id="NF008383">
    <property type="entry name" value="PRK11178.1"/>
    <property type="match status" value="1"/>
</dbReference>
<evidence type="ECO:0000256" key="5">
    <source>
        <dbReference type="ARBA" id="ARBA00022679"/>
    </source>
</evidence>
<organism evidence="9 10">
    <name type="scientific">Candidatus Manganitrophus noduliformans</name>
    <dbReference type="NCBI Taxonomy" id="2606439"/>
    <lineage>
        <taxon>Bacteria</taxon>
        <taxon>Pseudomonadati</taxon>
        <taxon>Nitrospirota</taxon>
        <taxon>Nitrospiria</taxon>
        <taxon>Candidatus Troglogloeales</taxon>
        <taxon>Candidatus Manganitrophaceae</taxon>
        <taxon>Candidatus Manganitrophus</taxon>
    </lineage>
</organism>
<dbReference type="Proteomes" id="UP000534783">
    <property type="component" value="Unassembled WGS sequence"/>
</dbReference>